<evidence type="ECO:0000313" key="2">
    <source>
        <dbReference type="EMBL" id="STQ91729.1"/>
    </source>
</evidence>
<dbReference type="Pfam" id="PF26079">
    <property type="entry name" value="Baseplate_J_C"/>
    <property type="match status" value="1"/>
</dbReference>
<organism evidence="2 4">
    <name type="scientific">Iodobacter fluviatilis</name>
    <dbReference type="NCBI Taxonomy" id="537"/>
    <lineage>
        <taxon>Bacteria</taxon>
        <taxon>Pseudomonadati</taxon>
        <taxon>Pseudomonadota</taxon>
        <taxon>Betaproteobacteria</taxon>
        <taxon>Neisseriales</taxon>
        <taxon>Chitinibacteraceae</taxon>
        <taxon>Iodobacter</taxon>
    </lineage>
</organism>
<evidence type="ECO:0000313" key="4">
    <source>
        <dbReference type="Proteomes" id="UP000255108"/>
    </source>
</evidence>
<dbReference type="OrthoDB" id="9793802at2"/>
<dbReference type="AlphaFoldDB" id="A0A377QAV2"/>
<dbReference type="Proteomes" id="UP000295794">
    <property type="component" value="Unassembled WGS sequence"/>
</dbReference>
<dbReference type="EMBL" id="SMBT01000025">
    <property type="protein sequence ID" value="TCU81213.1"/>
    <property type="molecule type" value="Genomic_DNA"/>
</dbReference>
<dbReference type="InterPro" id="IPR058530">
    <property type="entry name" value="Baseplate_J-like_C"/>
</dbReference>
<keyword evidence="5" id="KW-1185">Reference proteome</keyword>
<evidence type="ECO:0000313" key="5">
    <source>
        <dbReference type="Proteomes" id="UP000295794"/>
    </source>
</evidence>
<dbReference type="PANTHER" id="PTHR35862:SF1">
    <property type="entry name" value="FELS-2 PROPHAGE PROTEIN"/>
    <property type="match status" value="1"/>
</dbReference>
<dbReference type="RefSeq" id="WP_115227909.1">
    <property type="nucleotide sequence ID" value="NZ_CAWOLO010000025.1"/>
</dbReference>
<proteinExistence type="predicted"/>
<accession>A0A377QAV2</accession>
<dbReference type="EMBL" id="UGHR01000001">
    <property type="protein sequence ID" value="STQ91729.1"/>
    <property type="molecule type" value="Genomic_DNA"/>
</dbReference>
<evidence type="ECO:0000259" key="1">
    <source>
        <dbReference type="Pfam" id="PF26079"/>
    </source>
</evidence>
<dbReference type="PIRSF" id="PIRSF020481">
    <property type="entry name" value="BAP"/>
    <property type="match status" value="1"/>
</dbReference>
<gene>
    <name evidence="3" type="ORF">EV682_12516</name>
    <name evidence="2" type="ORF">NCTC11159_02806</name>
</gene>
<reference evidence="3 5" key="2">
    <citation type="submission" date="2019-03" db="EMBL/GenBank/DDBJ databases">
        <title>Genomic Encyclopedia of Type Strains, Phase IV (KMG-IV): sequencing the most valuable type-strain genomes for metagenomic binning, comparative biology and taxonomic classification.</title>
        <authorList>
            <person name="Goeker M."/>
        </authorList>
    </citation>
    <scope>NUCLEOTIDE SEQUENCE [LARGE SCALE GENOMIC DNA]</scope>
    <source>
        <strain evidence="3 5">DSM 3764</strain>
    </source>
</reference>
<evidence type="ECO:0000313" key="3">
    <source>
        <dbReference type="EMBL" id="TCU81213.1"/>
    </source>
</evidence>
<dbReference type="PANTHER" id="PTHR35862">
    <property type="entry name" value="FELS-2 PROPHAGE PROTEIN"/>
    <property type="match status" value="1"/>
</dbReference>
<protein>
    <submittedName>
        <fullName evidence="3">Phage-related baseplate assembly protein</fullName>
    </submittedName>
    <submittedName>
        <fullName evidence="2">Uncharacterized homolog of phage Mu protein gp47</fullName>
    </submittedName>
</protein>
<dbReference type="Proteomes" id="UP000255108">
    <property type="component" value="Unassembled WGS sequence"/>
</dbReference>
<feature type="domain" description="Baseplate J-like C-terminal" evidence="1">
    <location>
        <begin position="240"/>
        <end position="318"/>
    </location>
</feature>
<name>A0A377QAV2_9NEIS</name>
<reference evidence="2 4" key="1">
    <citation type="submission" date="2018-06" db="EMBL/GenBank/DDBJ databases">
        <authorList>
            <consortium name="Pathogen Informatics"/>
            <person name="Doyle S."/>
        </authorList>
    </citation>
    <scope>NUCLEOTIDE SEQUENCE [LARGE SCALE GENOMIC DNA]</scope>
    <source>
        <strain evidence="2 4">NCTC11159</strain>
    </source>
</reference>
<dbReference type="InterPro" id="IPR052726">
    <property type="entry name" value="Phage_Baseplate_Hub"/>
</dbReference>
<sequence length="321" mass="34327">MIDLSQLPPPQLLEALDFEAIYARKLEQFKAIYPDWSAVLESDPVVKLLELSAYQELMLRAWVNDAAVSTMLAYARGTDLDNKAADYGVSRLLMTPANPDAEPPLGAVYEEDERLRYRCQMALEGLSVAGSRGAYLFHSLSASGQIADVSIDAPVFIAVAISDELRHQLPANSLVLACTYDAGLLLPLPGDVSVTVLPHAPDIDGSVLTAAVQSALSADDVRPLTDRPRVQPGSMIGFKVAAQIELENGPASQSVLAEAKDRLEIALKSARKLGGTLSRSAIFAALHIAGVRRVTLAAPGADITCDARHFPQCEGITLEAI</sequence>
<dbReference type="InterPro" id="IPR014507">
    <property type="entry name" value="Baseplate_assembly_J_pred"/>
</dbReference>